<keyword evidence="3 7" id="KW-0732">Signal</keyword>
<evidence type="ECO:0000256" key="5">
    <source>
        <dbReference type="SAM" id="MobiDB-lite"/>
    </source>
</evidence>
<dbReference type="InterPro" id="IPR013783">
    <property type="entry name" value="Ig-like_fold"/>
</dbReference>
<feature type="domain" description="PKD" evidence="8">
    <location>
        <begin position="288"/>
        <end position="348"/>
    </location>
</feature>
<accession>A0A2H0V456</accession>
<evidence type="ECO:0000256" key="3">
    <source>
        <dbReference type="ARBA" id="ARBA00022729"/>
    </source>
</evidence>
<name>A0A2H0V456_9BACT</name>
<dbReference type="Pfam" id="PF18884">
    <property type="entry name" value="TSP3_bac"/>
    <property type="match status" value="1"/>
</dbReference>
<feature type="compositionally biased region" description="Polar residues" evidence="5">
    <location>
        <begin position="227"/>
        <end position="238"/>
    </location>
</feature>
<feature type="compositionally biased region" description="Basic and acidic residues" evidence="5">
    <location>
        <begin position="213"/>
        <end position="225"/>
    </location>
</feature>
<keyword evidence="6" id="KW-0812">Transmembrane</keyword>
<evidence type="ECO:0000256" key="2">
    <source>
        <dbReference type="ARBA" id="ARBA00022525"/>
    </source>
</evidence>
<dbReference type="InterPro" id="IPR028974">
    <property type="entry name" value="TSP_type-3_rpt"/>
</dbReference>
<keyword evidence="6" id="KW-1133">Transmembrane helix</keyword>
<evidence type="ECO:0000256" key="4">
    <source>
        <dbReference type="ARBA" id="ARBA00022837"/>
    </source>
</evidence>
<feature type="compositionally biased region" description="Basic and acidic residues" evidence="5">
    <location>
        <begin position="135"/>
        <end position="144"/>
    </location>
</feature>
<gene>
    <name evidence="9" type="ORF">COT97_04340</name>
</gene>
<dbReference type="InterPro" id="IPR000601">
    <property type="entry name" value="PKD_dom"/>
</dbReference>
<dbReference type="Gene3D" id="2.60.40.10">
    <property type="entry name" value="Immunoglobulins"/>
    <property type="match status" value="1"/>
</dbReference>
<evidence type="ECO:0000256" key="7">
    <source>
        <dbReference type="SAM" id="SignalP"/>
    </source>
</evidence>
<reference evidence="10" key="1">
    <citation type="submission" date="2017-09" db="EMBL/GenBank/DDBJ databases">
        <title>Depth-based differentiation of microbial function through sediment-hosted aquifers and enrichment of novel symbionts in the deep terrestrial subsurface.</title>
        <authorList>
            <person name="Probst A.J."/>
            <person name="Ladd B."/>
            <person name="Jarett J.K."/>
            <person name="Geller-Mcgrath D.E."/>
            <person name="Sieber C.M.K."/>
            <person name="Emerson J.B."/>
            <person name="Anantharaman K."/>
            <person name="Thomas B.C."/>
            <person name="Malmstrom R."/>
            <person name="Stieglmeier M."/>
            <person name="Klingl A."/>
            <person name="Woyke T."/>
            <person name="Ryan C.M."/>
            <person name="Banfield J.F."/>
        </authorList>
    </citation>
    <scope>NUCLEOTIDE SEQUENCE [LARGE SCALE GENOMIC DNA]</scope>
</reference>
<feature type="compositionally biased region" description="Acidic residues" evidence="5">
    <location>
        <begin position="196"/>
        <end position="206"/>
    </location>
</feature>
<dbReference type="Gene3D" id="4.10.1080.10">
    <property type="entry name" value="TSP type-3 repeat"/>
    <property type="match status" value="1"/>
</dbReference>
<evidence type="ECO:0000313" key="9">
    <source>
        <dbReference type="EMBL" id="PIR93861.1"/>
    </source>
</evidence>
<dbReference type="Pfam" id="PF18911">
    <property type="entry name" value="PKD_4"/>
    <property type="match status" value="1"/>
</dbReference>
<protein>
    <recommendedName>
        <fullName evidence="8">PKD domain-containing protein</fullName>
    </recommendedName>
</protein>
<feature type="signal peptide" evidence="7">
    <location>
        <begin position="1"/>
        <end position="23"/>
    </location>
</feature>
<dbReference type="Proteomes" id="UP000229901">
    <property type="component" value="Unassembled WGS sequence"/>
</dbReference>
<feature type="compositionally biased region" description="Acidic residues" evidence="5">
    <location>
        <begin position="145"/>
        <end position="155"/>
    </location>
</feature>
<dbReference type="InterPro" id="IPR059100">
    <property type="entry name" value="TSP3_bac"/>
</dbReference>
<dbReference type="InterPro" id="IPR035986">
    <property type="entry name" value="PKD_dom_sf"/>
</dbReference>
<proteinExistence type="predicted"/>
<sequence>MIKKILSISILFSLFVPLSFVHSQTYNYDVGISSQDIFFSRPFGEIVELQPIRIYARIVNWGNEDVFASVAFYGGSELIGTTQEVSVRAAGLADEVFVDWRTPVDDFYITAKIQNVRPGDQNLINNEAQTVLIRPKGDLDRDGIADEYDDDDDNDGLTNEQENQMGTDPLNQDSDGDGVNDNQDFYPNDRTRSQEEVIEPEPEPVEPEPALVEEPKNDPQPKPELTEQPNTEVKNNNQVDKEKDVVKDSEEVAYPNLPLEQKLLTASNVTRVNIELEQIGWGEYRYAFTSDDSAADVDQMNFIWEFDDGFTMKRNGVHAFSRPGVHFVKLSVDGPYGNNITDTEVVSVPFWSFANIYVWALILVVTVLSAISIIFLRSKR</sequence>
<dbReference type="EMBL" id="PFAP01000032">
    <property type="protein sequence ID" value="PIR93861.1"/>
    <property type="molecule type" value="Genomic_DNA"/>
</dbReference>
<evidence type="ECO:0000256" key="1">
    <source>
        <dbReference type="ARBA" id="ARBA00004613"/>
    </source>
</evidence>
<keyword evidence="4" id="KW-0106">Calcium</keyword>
<dbReference type="SUPFAM" id="SSF103647">
    <property type="entry name" value="TSP type-3 repeat"/>
    <property type="match status" value="1"/>
</dbReference>
<dbReference type="GO" id="GO:0005509">
    <property type="term" value="F:calcium ion binding"/>
    <property type="evidence" value="ECO:0007669"/>
    <property type="project" value="InterPro"/>
</dbReference>
<evidence type="ECO:0000256" key="6">
    <source>
        <dbReference type="SAM" id="Phobius"/>
    </source>
</evidence>
<dbReference type="PROSITE" id="PS50093">
    <property type="entry name" value="PKD"/>
    <property type="match status" value="1"/>
</dbReference>
<organism evidence="9 10">
    <name type="scientific">Candidatus Falkowbacteria bacterium CG10_big_fil_rev_8_21_14_0_10_39_11</name>
    <dbReference type="NCBI Taxonomy" id="1974565"/>
    <lineage>
        <taxon>Bacteria</taxon>
        <taxon>Candidatus Falkowiibacteriota</taxon>
    </lineage>
</organism>
<evidence type="ECO:0000259" key="8">
    <source>
        <dbReference type="PROSITE" id="PS50093"/>
    </source>
</evidence>
<feature type="region of interest" description="Disordered" evidence="5">
    <location>
        <begin position="134"/>
        <end position="243"/>
    </location>
</feature>
<keyword evidence="2" id="KW-0964">Secreted</keyword>
<keyword evidence="6" id="KW-0472">Membrane</keyword>
<feature type="transmembrane region" description="Helical" evidence="6">
    <location>
        <begin position="356"/>
        <end position="376"/>
    </location>
</feature>
<comment type="subcellular location">
    <subcellularLocation>
        <location evidence="1">Secreted</location>
    </subcellularLocation>
</comment>
<feature type="chain" id="PRO_5013937295" description="PKD domain-containing protein" evidence="7">
    <location>
        <begin position="24"/>
        <end position="380"/>
    </location>
</feature>
<evidence type="ECO:0000313" key="10">
    <source>
        <dbReference type="Proteomes" id="UP000229901"/>
    </source>
</evidence>
<dbReference type="AlphaFoldDB" id="A0A2H0V456"/>
<dbReference type="SUPFAM" id="SSF49299">
    <property type="entry name" value="PKD domain"/>
    <property type="match status" value="1"/>
</dbReference>
<comment type="caution">
    <text evidence="9">The sequence shown here is derived from an EMBL/GenBank/DDBJ whole genome shotgun (WGS) entry which is preliminary data.</text>
</comment>
<feature type="compositionally biased region" description="Polar residues" evidence="5">
    <location>
        <begin position="156"/>
        <end position="173"/>
    </location>
</feature>